<feature type="non-terminal residue" evidence="1">
    <location>
        <position position="120"/>
    </location>
</feature>
<evidence type="ECO:0008006" key="2">
    <source>
        <dbReference type="Google" id="ProtNLM"/>
    </source>
</evidence>
<proteinExistence type="predicted"/>
<organism evidence="1">
    <name type="scientific">marine sediment metagenome</name>
    <dbReference type="NCBI Taxonomy" id="412755"/>
    <lineage>
        <taxon>unclassified sequences</taxon>
        <taxon>metagenomes</taxon>
        <taxon>ecological metagenomes</taxon>
    </lineage>
</organism>
<dbReference type="AlphaFoldDB" id="X1EL68"/>
<comment type="caution">
    <text evidence="1">The sequence shown here is derived from an EMBL/GenBank/DDBJ whole genome shotgun (WGS) entry which is preliminary data.</text>
</comment>
<gene>
    <name evidence="1" type="ORF">S03H2_10247</name>
</gene>
<dbReference type="EMBL" id="BARU01005285">
    <property type="protein sequence ID" value="GAH34076.1"/>
    <property type="molecule type" value="Genomic_DNA"/>
</dbReference>
<accession>X1EL68</accession>
<dbReference type="Gene3D" id="3.40.50.300">
    <property type="entry name" value="P-loop containing nucleotide triphosphate hydrolases"/>
    <property type="match status" value="1"/>
</dbReference>
<dbReference type="SUPFAM" id="SSF52540">
    <property type="entry name" value="P-loop containing nucleoside triphosphate hydrolases"/>
    <property type="match status" value="1"/>
</dbReference>
<sequence length="120" mass="14098">MKMSDKLRLNRYSNIEAVIEAVENKGRTLRKKKNIERVLYSDFIGRKEYLEIAFNLLKKSSTGNGQILLVEGITGIGKTRLLKEIEYRLFLEGKDIQYIRISDKEKQGFDWLMRLLERIG</sequence>
<name>X1EL68_9ZZZZ</name>
<evidence type="ECO:0000313" key="1">
    <source>
        <dbReference type="EMBL" id="GAH34076.1"/>
    </source>
</evidence>
<dbReference type="InterPro" id="IPR027417">
    <property type="entry name" value="P-loop_NTPase"/>
</dbReference>
<reference evidence="1" key="1">
    <citation type="journal article" date="2014" name="Front. Microbiol.">
        <title>High frequency of phylogenetically diverse reductive dehalogenase-homologous genes in deep subseafloor sedimentary metagenomes.</title>
        <authorList>
            <person name="Kawai M."/>
            <person name="Futagami T."/>
            <person name="Toyoda A."/>
            <person name="Takaki Y."/>
            <person name="Nishi S."/>
            <person name="Hori S."/>
            <person name="Arai W."/>
            <person name="Tsubouchi T."/>
            <person name="Morono Y."/>
            <person name="Uchiyama I."/>
            <person name="Ito T."/>
            <person name="Fujiyama A."/>
            <person name="Inagaki F."/>
            <person name="Takami H."/>
        </authorList>
    </citation>
    <scope>NUCLEOTIDE SEQUENCE</scope>
    <source>
        <strain evidence="1">Expedition CK06-06</strain>
    </source>
</reference>
<protein>
    <recommendedName>
        <fullName evidence="2">Orc1-like AAA ATPase domain-containing protein</fullName>
    </recommendedName>
</protein>